<proteinExistence type="predicted"/>
<protein>
    <submittedName>
        <fullName evidence="1">Uncharacterized protein</fullName>
    </submittedName>
</protein>
<dbReference type="EMBL" id="CAUJNA010000695">
    <property type="protein sequence ID" value="CAJ1380238.1"/>
    <property type="molecule type" value="Genomic_DNA"/>
</dbReference>
<organism evidence="1 2">
    <name type="scientific">Effrenium voratum</name>
    <dbReference type="NCBI Taxonomy" id="2562239"/>
    <lineage>
        <taxon>Eukaryota</taxon>
        <taxon>Sar</taxon>
        <taxon>Alveolata</taxon>
        <taxon>Dinophyceae</taxon>
        <taxon>Suessiales</taxon>
        <taxon>Symbiodiniaceae</taxon>
        <taxon>Effrenium</taxon>
    </lineage>
</organism>
<dbReference type="Proteomes" id="UP001178507">
    <property type="component" value="Unassembled WGS sequence"/>
</dbReference>
<reference evidence="1" key="1">
    <citation type="submission" date="2023-08" db="EMBL/GenBank/DDBJ databases">
        <authorList>
            <person name="Chen Y."/>
            <person name="Shah S."/>
            <person name="Dougan E. K."/>
            <person name="Thang M."/>
            <person name="Chan C."/>
        </authorList>
    </citation>
    <scope>NUCLEOTIDE SEQUENCE</scope>
</reference>
<dbReference type="AlphaFoldDB" id="A0AA36MVA3"/>
<evidence type="ECO:0000313" key="1">
    <source>
        <dbReference type="EMBL" id="CAJ1380238.1"/>
    </source>
</evidence>
<sequence length="72" mass="7951">MLQQTLKIALRALPSKDAIVQSEGLVPGDQTLDEKRSLCERDAPPAATEALDVVHCIFDMMKKTGRWDAKKA</sequence>
<evidence type="ECO:0000313" key="2">
    <source>
        <dbReference type="Proteomes" id="UP001178507"/>
    </source>
</evidence>
<accession>A0AA36MVA3</accession>
<comment type="caution">
    <text evidence="1">The sequence shown here is derived from an EMBL/GenBank/DDBJ whole genome shotgun (WGS) entry which is preliminary data.</text>
</comment>
<name>A0AA36MVA3_9DINO</name>
<keyword evidence="2" id="KW-1185">Reference proteome</keyword>
<gene>
    <name evidence="1" type="ORF">EVOR1521_LOCUS8235</name>
</gene>